<dbReference type="Proteomes" id="UP001597063">
    <property type="component" value="Unassembled WGS sequence"/>
</dbReference>
<sequence>MFVATAAAVAGLVPAAQADSAAPLPGCPANSVCGWSGPNFTGAVTIFRGGTTCTASTLPLGSVANTYPAGTGVPVTAFVYSGAFCAGTPVAVVGRGQAVPSLPSGARSVKIVV</sequence>
<reference evidence="3" key="1">
    <citation type="journal article" date="2019" name="Int. J. Syst. Evol. Microbiol.">
        <title>The Global Catalogue of Microorganisms (GCM) 10K type strain sequencing project: providing services to taxonomists for standard genome sequencing and annotation.</title>
        <authorList>
            <consortium name="The Broad Institute Genomics Platform"/>
            <consortium name="The Broad Institute Genome Sequencing Center for Infectious Disease"/>
            <person name="Wu L."/>
            <person name="Ma J."/>
        </authorList>
    </citation>
    <scope>NUCLEOTIDE SEQUENCE [LARGE SCALE GENOMIC DNA]</scope>
    <source>
        <strain evidence="3">JCM 9371</strain>
    </source>
</reference>
<keyword evidence="3" id="KW-1185">Reference proteome</keyword>
<dbReference type="EMBL" id="JBHTGP010000001">
    <property type="protein sequence ID" value="MFD0683259.1"/>
    <property type="molecule type" value="Genomic_DNA"/>
</dbReference>
<keyword evidence="1" id="KW-0732">Signal</keyword>
<evidence type="ECO:0000313" key="3">
    <source>
        <dbReference type="Proteomes" id="UP001597063"/>
    </source>
</evidence>
<proteinExistence type="predicted"/>
<evidence type="ECO:0000313" key="2">
    <source>
        <dbReference type="EMBL" id="MFD0683259.1"/>
    </source>
</evidence>
<accession>A0ABW2X9Y5</accession>
<dbReference type="RefSeq" id="WP_165502938.1">
    <property type="nucleotide sequence ID" value="NZ_CAACUY010000066.1"/>
</dbReference>
<name>A0ABW2X9Y5_9ACTN</name>
<organism evidence="2 3">
    <name type="scientific">Actinomadura fibrosa</name>
    <dbReference type="NCBI Taxonomy" id="111802"/>
    <lineage>
        <taxon>Bacteria</taxon>
        <taxon>Bacillati</taxon>
        <taxon>Actinomycetota</taxon>
        <taxon>Actinomycetes</taxon>
        <taxon>Streptosporangiales</taxon>
        <taxon>Thermomonosporaceae</taxon>
        <taxon>Actinomadura</taxon>
    </lineage>
</organism>
<feature type="chain" id="PRO_5045260841" evidence="1">
    <location>
        <begin position="19"/>
        <end position="113"/>
    </location>
</feature>
<evidence type="ECO:0000256" key="1">
    <source>
        <dbReference type="SAM" id="SignalP"/>
    </source>
</evidence>
<dbReference type="Pfam" id="PF03995">
    <property type="entry name" value="Inhibitor_I36"/>
    <property type="match status" value="1"/>
</dbReference>
<feature type="signal peptide" evidence="1">
    <location>
        <begin position="1"/>
        <end position="18"/>
    </location>
</feature>
<comment type="caution">
    <text evidence="2">The sequence shown here is derived from an EMBL/GenBank/DDBJ whole genome shotgun (WGS) entry which is preliminary data.</text>
</comment>
<gene>
    <name evidence="2" type="ORF">ACFQZM_02020</name>
</gene>
<protein>
    <submittedName>
        <fullName evidence="2">Peptidase inhibitor family I36 protein</fullName>
    </submittedName>
</protein>